<proteinExistence type="predicted"/>
<feature type="transmembrane region" description="Helical" evidence="5">
    <location>
        <begin position="164"/>
        <end position="183"/>
    </location>
</feature>
<dbReference type="InterPro" id="IPR052556">
    <property type="entry name" value="PolySynth_Transporter"/>
</dbReference>
<comment type="caution">
    <text evidence="6">The sequence shown here is derived from an EMBL/GenBank/DDBJ whole genome shotgun (WGS) entry which is preliminary data.</text>
</comment>
<gene>
    <name evidence="6" type="ORF">RF672_13615</name>
</gene>
<accession>A0ABD5D0Z0</accession>
<evidence type="ECO:0000256" key="2">
    <source>
        <dbReference type="ARBA" id="ARBA00022692"/>
    </source>
</evidence>
<feature type="transmembrane region" description="Helical" evidence="5">
    <location>
        <begin position="7"/>
        <end position="29"/>
    </location>
</feature>
<keyword evidence="3 5" id="KW-1133">Transmembrane helix</keyword>
<feature type="transmembrane region" description="Helical" evidence="5">
    <location>
        <begin position="204"/>
        <end position="222"/>
    </location>
</feature>
<feature type="transmembrane region" description="Helical" evidence="5">
    <location>
        <begin position="140"/>
        <end position="158"/>
    </location>
</feature>
<dbReference type="Pfam" id="PF01943">
    <property type="entry name" value="Polysacc_synt"/>
    <property type="match status" value="1"/>
</dbReference>
<feature type="transmembrane region" description="Helical" evidence="5">
    <location>
        <begin position="110"/>
        <end position="128"/>
    </location>
</feature>
<dbReference type="PANTHER" id="PTHR43424:SF1">
    <property type="entry name" value="LOCUS PUTATIVE PROTEIN 1-RELATED"/>
    <property type="match status" value="1"/>
</dbReference>
<dbReference type="Proteomes" id="UP001268544">
    <property type="component" value="Unassembled WGS sequence"/>
</dbReference>
<feature type="transmembrane region" description="Helical" evidence="5">
    <location>
        <begin position="288"/>
        <end position="312"/>
    </location>
</feature>
<feature type="transmembrane region" description="Helical" evidence="5">
    <location>
        <begin position="41"/>
        <end position="62"/>
    </location>
</feature>
<dbReference type="InterPro" id="IPR002797">
    <property type="entry name" value="Polysacc_synth"/>
</dbReference>
<feature type="transmembrane region" description="Helical" evidence="5">
    <location>
        <begin position="357"/>
        <end position="386"/>
    </location>
</feature>
<reference evidence="7" key="1">
    <citation type="submission" date="2023-07" db="EMBL/GenBank/DDBJ databases">
        <title>Lacticaseibacillus paracasei KCKM 0992.</title>
        <authorList>
            <person name="Kim T.W."/>
        </authorList>
    </citation>
    <scope>NUCLEOTIDE SEQUENCE [LARGE SCALE GENOMIC DNA]</scope>
    <source>
        <strain evidence="7">KCKM 0992</strain>
    </source>
</reference>
<protein>
    <submittedName>
        <fullName evidence="6">Oligosaccharide flippase family protein</fullName>
    </submittedName>
</protein>
<dbReference type="PANTHER" id="PTHR43424">
    <property type="entry name" value="LOCUS PUTATIVE PROTEIN 1-RELATED"/>
    <property type="match status" value="1"/>
</dbReference>
<feature type="transmembrane region" description="Helical" evidence="5">
    <location>
        <begin position="436"/>
        <end position="458"/>
    </location>
</feature>
<dbReference type="RefSeq" id="WP_016380988.1">
    <property type="nucleotide sequence ID" value="NZ_CP045567.1"/>
</dbReference>
<dbReference type="GO" id="GO:0016020">
    <property type="term" value="C:membrane"/>
    <property type="evidence" value="ECO:0007669"/>
    <property type="project" value="UniProtKB-SubCell"/>
</dbReference>
<evidence type="ECO:0000313" key="6">
    <source>
        <dbReference type="EMBL" id="MDR7625597.1"/>
    </source>
</evidence>
<evidence type="ECO:0000313" key="7">
    <source>
        <dbReference type="Proteomes" id="UP001268544"/>
    </source>
</evidence>
<keyword evidence="2 5" id="KW-0812">Transmembrane</keyword>
<sequence>MKVIKNFFWNAGYQVFALLVPLVTVPYINRVLGPTGVGINAFTNSVVQYFILLGSLGINLYGNRGTAYRRDDRKAMTTYFWEVTLLRFISIGLAVLAYLFFMIVVDKYRIFYLAQSMLLIGAAFDISWFFQGLENFRVTVVRNVVVKIGSLILIFLLVHKPSDTALYILILSGSQLIGNLTFWPSLKANLTHFPKFSTLHIWQHLQPALLLLVPQLAIQIYVQLNKTMLGILQGVTASGFYENSDKIIKMLLALVTATGTVLLPHVAHYFAKGDHDAVKRSLESSMHVILVMAFPLAFGIAAVSQSFTFYFFSAKFMPVAPLMAVEAIVVIPISVASAIGLQYLLPTNQIKSYTTSVILGSLVNIVVNVPLILWLGTMGAVVGTILSEMVVTGYQIYSVRDQLPLRNLFSESWKYLLSAVAMFGIVKLLEMKWPRSLLSLATEVVIGMVVYLIVLFVLRPRIVLGYVKPYMDQMQQRFKGNRPN</sequence>
<organism evidence="6 7">
    <name type="scientific">Lacticaseibacillus paracasei</name>
    <name type="common">Lactobacillus paracasei</name>
    <dbReference type="NCBI Taxonomy" id="1597"/>
    <lineage>
        <taxon>Bacteria</taxon>
        <taxon>Bacillati</taxon>
        <taxon>Bacillota</taxon>
        <taxon>Bacilli</taxon>
        <taxon>Lactobacillales</taxon>
        <taxon>Lactobacillaceae</taxon>
        <taxon>Lacticaseibacillus</taxon>
    </lineage>
</organism>
<feature type="transmembrane region" description="Helical" evidence="5">
    <location>
        <begin position="83"/>
        <end position="104"/>
    </location>
</feature>
<evidence type="ECO:0000256" key="5">
    <source>
        <dbReference type="SAM" id="Phobius"/>
    </source>
</evidence>
<dbReference type="AlphaFoldDB" id="A0ABD5D0Z0"/>
<comment type="subcellular location">
    <subcellularLocation>
        <location evidence="1">Membrane</location>
        <topology evidence="1">Multi-pass membrane protein</topology>
    </subcellularLocation>
</comment>
<name>A0ABD5D0Z0_LACPA</name>
<keyword evidence="4 5" id="KW-0472">Membrane</keyword>
<dbReference type="EMBL" id="JAVKVH010000001">
    <property type="protein sequence ID" value="MDR7625597.1"/>
    <property type="molecule type" value="Genomic_DNA"/>
</dbReference>
<evidence type="ECO:0000256" key="1">
    <source>
        <dbReference type="ARBA" id="ARBA00004141"/>
    </source>
</evidence>
<feature type="transmembrane region" description="Helical" evidence="5">
    <location>
        <begin position="324"/>
        <end position="345"/>
    </location>
</feature>
<evidence type="ECO:0000256" key="3">
    <source>
        <dbReference type="ARBA" id="ARBA00022989"/>
    </source>
</evidence>
<feature type="transmembrane region" description="Helical" evidence="5">
    <location>
        <begin position="247"/>
        <end position="267"/>
    </location>
</feature>
<evidence type="ECO:0000256" key="4">
    <source>
        <dbReference type="ARBA" id="ARBA00023136"/>
    </source>
</evidence>